<sequence>MPQTEQTTAECSLQTGTLHFEQNTEVFLSNLPGQRAHLGLLEARGMAEALSGWADSGRSAANGSCPRRRSMAHVNCFGSLGVFRRLSITGIIRSLEMLSWNSRRLSVFRELISRVHNRFSNGSDIKDVIEHDHWPSFCLSL</sequence>
<dbReference type="AlphaFoldDB" id="A0AAV4GIX3"/>
<evidence type="ECO:0000313" key="2">
    <source>
        <dbReference type="Proteomes" id="UP000762676"/>
    </source>
</evidence>
<protein>
    <submittedName>
        <fullName evidence="1">Uncharacterized protein</fullName>
    </submittedName>
</protein>
<keyword evidence="2" id="KW-1185">Reference proteome</keyword>
<gene>
    <name evidence="1" type="ORF">ElyMa_002429800</name>
</gene>
<dbReference type="Proteomes" id="UP000762676">
    <property type="component" value="Unassembled WGS sequence"/>
</dbReference>
<comment type="caution">
    <text evidence="1">The sequence shown here is derived from an EMBL/GenBank/DDBJ whole genome shotgun (WGS) entry which is preliminary data.</text>
</comment>
<dbReference type="EMBL" id="BMAT01004972">
    <property type="protein sequence ID" value="GFR84933.1"/>
    <property type="molecule type" value="Genomic_DNA"/>
</dbReference>
<proteinExistence type="predicted"/>
<evidence type="ECO:0000313" key="1">
    <source>
        <dbReference type="EMBL" id="GFR84933.1"/>
    </source>
</evidence>
<name>A0AAV4GIX3_9GAST</name>
<reference evidence="1 2" key="1">
    <citation type="journal article" date="2021" name="Elife">
        <title>Chloroplast acquisition without the gene transfer in kleptoplastic sea slugs, Plakobranchus ocellatus.</title>
        <authorList>
            <person name="Maeda T."/>
            <person name="Takahashi S."/>
            <person name="Yoshida T."/>
            <person name="Shimamura S."/>
            <person name="Takaki Y."/>
            <person name="Nagai Y."/>
            <person name="Toyoda A."/>
            <person name="Suzuki Y."/>
            <person name="Arimoto A."/>
            <person name="Ishii H."/>
            <person name="Satoh N."/>
            <person name="Nishiyama T."/>
            <person name="Hasebe M."/>
            <person name="Maruyama T."/>
            <person name="Minagawa J."/>
            <person name="Obokata J."/>
            <person name="Shigenobu S."/>
        </authorList>
    </citation>
    <scope>NUCLEOTIDE SEQUENCE [LARGE SCALE GENOMIC DNA]</scope>
</reference>
<accession>A0AAV4GIX3</accession>
<organism evidence="1 2">
    <name type="scientific">Elysia marginata</name>
    <dbReference type="NCBI Taxonomy" id="1093978"/>
    <lineage>
        <taxon>Eukaryota</taxon>
        <taxon>Metazoa</taxon>
        <taxon>Spiralia</taxon>
        <taxon>Lophotrochozoa</taxon>
        <taxon>Mollusca</taxon>
        <taxon>Gastropoda</taxon>
        <taxon>Heterobranchia</taxon>
        <taxon>Euthyneura</taxon>
        <taxon>Panpulmonata</taxon>
        <taxon>Sacoglossa</taxon>
        <taxon>Placobranchoidea</taxon>
        <taxon>Plakobranchidae</taxon>
        <taxon>Elysia</taxon>
    </lineage>
</organism>